<evidence type="ECO:0000313" key="4">
    <source>
        <dbReference type="WBParaSite" id="NBR_0002138701-mRNA-1"/>
    </source>
</evidence>
<gene>
    <name evidence="2" type="ORF">NBR_LOCUS21388</name>
</gene>
<sequence>MATLLCVVSKFRGRKRGLVDLGSPTSMDGDVNDDHNLVSAVAQLSTDDSTPFYIKTIFAYLLDAKDKMESLMAENLQLHGEIRRLREENTGLKQKLVAEANAPILSSLYKSNVSSSRAPLDSVVKNHALVQTDVSHGPLECTGLLIVGALVTINYSMS</sequence>
<feature type="coiled-coil region" evidence="1">
    <location>
        <begin position="68"/>
        <end position="102"/>
    </location>
</feature>
<evidence type="ECO:0000313" key="2">
    <source>
        <dbReference type="EMBL" id="VDL85134.1"/>
    </source>
</evidence>
<dbReference type="Proteomes" id="UP000271162">
    <property type="component" value="Unassembled WGS sequence"/>
</dbReference>
<dbReference type="WBParaSite" id="NBR_0002138701-mRNA-1">
    <property type="protein sequence ID" value="NBR_0002138701-mRNA-1"/>
    <property type="gene ID" value="NBR_0002138701"/>
</dbReference>
<name>A0A0N4YVW5_NIPBR</name>
<reference evidence="4" key="1">
    <citation type="submission" date="2017-02" db="UniProtKB">
        <authorList>
            <consortium name="WormBaseParasite"/>
        </authorList>
    </citation>
    <scope>IDENTIFICATION</scope>
</reference>
<dbReference type="EMBL" id="UYSL01026276">
    <property type="protein sequence ID" value="VDL85134.1"/>
    <property type="molecule type" value="Genomic_DNA"/>
</dbReference>
<evidence type="ECO:0000256" key="1">
    <source>
        <dbReference type="SAM" id="Coils"/>
    </source>
</evidence>
<reference evidence="2 3" key="2">
    <citation type="submission" date="2018-11" db="EMBL/GenBank/DDBJ databases">
        <authorList>
            <consortium name="Pathogen Informatics"/>
        </authorList>
    </citation>
    <scope>NUCLEOTIDE SEQUENCE [LARGE SCALE GENOMIC DNA]</scope>
</reference>
<keyword evidence="3" id="KW-1185">Reference proteome</keyword>
<organism evidence="4">
    <name type="scientific">Nippostrongylus brasiliensis</name>
    <name type="common">Rat hookworm</name>
    <dbReference type="NCBI Taxonomy" id="27835"/>
    <lineage>
        <taxon>Eukaryota</taxon>
        <taxon>Metazoa</taxon>
        <taxon>Ecdysozoa</taxon>
        <taxon>Nematoda</taxon>
        <taxon>Chromadorea</taxon>
        <taxon>Rhabditida</taxon>
        <taxon>Rhabditina</taxon>
        <taxon>Rhabditomorpha</taxon>
        <taxon>Strongyloidea</taxon>
        <taxon>Heligmosomidae</taxon>
        <taxon>Nippostrongylus</taxon>
    </lineage>
</organism>
<keyword evidence="1" id="KW-0175">Coiled coil</keyword>
<proteinExistence type="predicted"/>
<accession>A0A0N4YVW5</accession>
<dbReference type="AlphaFoldDB" id="A0A0N4YVW5"/>
<protein>
    <submittedName>
        <fullName evidence="4">TSC22 domain family protein 1-like</fullName>
    </submittedName>
</protein>
<evidence type="ECO:0000313" key="3">
    <source>
        <dbReference type="Proteomes" id="UP000271162"/>
    </source>
</evidence>